<evidence type="ECO:0000313" key="2">
    <source>
        <dbReference type="EMBL" id="QHQ53235.1"/>
    </source>
</evidence>
<dbReference type="Proteomes" id="UP000463871">
    <property type="component" value="Plasmid pMC64A"/>
</dbReference>
<dbReference type="GO" id="GO:0004803">
    <property type="term" value="F:transposase activity"/>
    <property type="evidence" value="ECO:0007669"/>
    <property type="project" value="InterPro"/>
</dbReference>
<evidence type="ECO:0000313" key="5">
    <source>
        <dbReference type="EMBL" id="QHQ53358.1"/>
    </source>
</evidence>
<gene>
    <name evidence="2" type="ORF">GWI30_00450</name>
    <name evidence="3" type="ORF">GWI30_02690</name>
    <name evidence="4" type="ORF">GWI30_04075</name>
    <name evidence="5" type="ORF">GWI30_09840</name>
    <name evidence="6" type="ORF">GWI30_09860</name>
    <name evidence="7" type="ORF">GWI30_11640</name>
    <name evidence="8" type="ORF">GWI30_13715</name>
    <name evidence="9" type="ORF">GWI30_14470</name>
    <name evidence="10" type="ORF">GWI30_22410</name>
</gene>
<evidence type="ECO:0000313" key="11">
    <source>
        <dbReference type="Proteomes" id="UP000463871"/>
    </source>
</evidence>
<keyword evidence="10" id="KW-0614">Plasmid</keyword>
<proteinExistence type="predicted"/>
<dbReference type="InterPro" id="IPR012337">
    <property type="entry name" value="RNaseH-like_sf"/>
</dbReference>
<dbReference type="InterPro" id="IPR002559">
    <property type="entry name" value="Transposase_11"/>
</dbReference>
<dbReference type="EMBL" id="CP047962">
    <property type="protein sequence ID" value="QHQ53424.1"/>
    <property type="molecule type" value="Genomic_DNA"/>
</dbReference>
<evidence type="ECO:0000259" key="1">
    <source>
        <dbReference type="Pfam" id="PF01609"/>
    </source>
</evidence>
<dbReference type="PANTHER" id="PTHR33258:SF1">
    <property type="entry name" value="TRANSPOSASE INSL FOR INSERTION SEQUENCE ELEMENT IS186A-RELATED"/>
    <property type="match status" value="1"/>
</dbReference>
<name>A0A7T8NQV6_AERME</name>
<evidence type="ECO:0000313" key="9">
    <source>
        <dbReference type="EMBL" id="QHQ53424.1"/>
    </source>
</evidence>
<dbReference type="EMBL" id="CP047962">
    <property type="protein sequence ID" value="QHQ53235.1"/>
    <property type="molecule type" value="Genomic_DNA"/>
</dbReference>
<dbReference type="RefSeq" id="WP_161507814.1">
    <property type="nucleotide sequence ID" value="NZ_CAWPID010000001.1"/>
</dbReference>
<geneLocation type="plasmid" evidence="11">
    <name>pmc64a</name>
</geneLocation>
<dbReference type="Pfam" id="PF01609">
    <property type="entry name" value="DDE_Tnp_1"/>
    <property type="match status" value="1"/>
</dbReference>
<dbReference type="EMBL" id="CP047962">
    <property type="protein sequence ID" value="QHQ53255.1"/>
    <property type="molecule type" value="Genomic_DNA"/>
</dbReference>
<evidence type="ECO:0000313" key="3">
    <source>
        <dbReference type="EMBL" id="QHQ53255.1"/>
    </source>
</evidence>
<dbReference type="EMBL" id="CP047962">
    <property type="protein sequence ID" value="QHQ53381.1"/>
    <property type="molecule type" value="Genomic_DNA"/>
</dbReference>
<dbReference type="EMBL" id="CP047962">
    <property type="protein sequence ID" value="QHQ53359.1"/>
    <property type="molecule type" value="Genomic_DNA"/>
</dbReference>
<accession>A0A7T8NQV6</accession>
<dbReference type="GO" id="GO:0003677">
    <property type="term" value="F:DNA binding"/>
    <property type="evidence" value="ECO:0007669"/>
    <property type="project" value="InterPro"/>
</dbReference>
<evidence type="ECO:0000313" key="7">
    <source>
        <dbReference type="EMBL" id="QHQ53381.1"/>
    </source>
</evidence>
<protein>
    <submittedName>
        <fullName evidence="3">Transposase</fullName>
    </submittedName>
</protein>
<dbReference type="EMBL" id="CP047962">
    <property type="protein sequence ID" value="QHQ53412.1"/>
    <property type="molecule type" value="Genomic_DNA"/>
</dbReference>
<dbReference type="Proteomes" id="UP000463871">
    <property type="component" value="Chromosome"/>
</dbReference>
<reference evidence="3 11" key="1">
    <citation type="submission" date="2020-01" db="EMBL/GenBank/DDBJ databases">
        <title>Complete genome of Aeromonas media MC64.</title>
        <authorList>
            <person name="Cao G."/>
            <person name="Fu J."/>
            <person name="Zhong C."/>
        </authorList>
    </citation>
    <scope>NUCLEOTIDE SEQUENCE [LARGE SCALE GENOMIC DNA]</scope>
    <source>
        <strain evidence="3 11">MC64</strain>
        <plasmid evidence="10">pMC64A</plasmid>
        <plasmid evidence="11">pmc64a</plasmid>
    </source>
</reference>
<evidence type="ECO:0000313" key="6">
    <source>
        <dbReference type="EMBL" id="QHQ53359.1"/>
    </source>
</evidence>
<organism evidence="3 11">
    <name type="scientific">Aeromonas media</name>
    <dbReference type="NCBI Taxonomy" id="651"/>
    <lineage>
        <taxon>Bacteria</taxon>
        <taxon>Pseudomonadati</taxon>
        <taxon>Pseudomonadota</taxon>
        <taxon>Gammaproteobacteria</taxon>
        <taxon>Aeromonadales</taxon>
        <taxon>Aeromonadaceae</taxon>
        <taxon>Aeromonas</taxon>
    </lineage>
</organism>
<dbReference type="EMBL" id="CP047962">
    <property type="protein sequence ID" value="QHQ53275.1"/>
    <property type="molecule type" value="Genomic_DNA"/>
</dbReference>
<evidence type="ECO:0000313" key="4">
    <source>
        <dbReference type="EMBL" id="QHQ53275.1"/>
    </source>
</evidence>
<evidence type="ECO:0000313" key="8">
    <source>
        <dbReference type="EMBL" id="QHQ53412.1"/>
    </source>
</evidence>
<sequence length="423" mass="48282">MGLFTELELPCNLEPRLLRRYETLVKEHTIVNPSNAPGVKALANHQQAWSFTQAAWRFFNNDNVTFPMLAEPLFALAREAATTSNSPFLLVAHDWCRCNFRKHNSKLDKTQMSHALDVGYELQASLLIDGSSGKPLAPLGLNLVSSRGVYQCHEVTPQPTQGHLDELVERIHRQDQLGLDKPLVHIIDREADSLPHLRQLMNTRWLTRCKKDSTLLHDGKSKRVEQIASCVPSEVIGRVSLRGRVGFLFVGETLVSLKRKTESRPDELVTARLVLSRVVDEAGKELASWYLLSNVTEVSAREIAQWYCWRWNIESWFKLLKSDGFHVEEWQQTSGEAVYRRLLVSSMACTLALKLYQDESEDAQELKHFLIRLSGRVTKRSKPVTLPALLAGLYQFIQMQEVMNTYTPEELQRLAKIASRYFG</sequence>
<dbReference type="PANTHER" id="PTHR33258">
    <property type="entry name" value="TRANSPOSASE INSL FOR INSERTION SEQUENCE ELEMENT IS186A-RELATED"/>
    <property type="match status" value="1"/>
</dbReference>
<dbReference type="EMBL" id="CP047962">
    <property type="protein sequence ID" value="QHQ53358.1"/>
    <property type="molecule type" value="Genomic_DNA"/>
</dbReference>
<feature type="domain" description="Transposase IS4-like" evidence="1">
    <location>
        <begin position="165"/>
        <end position="348"/>
    </location>
</feature>
<dbReference type="EMBL" id="CP047963">
    <property type="protein sequence ID" value="QHQ53758.1"/>
    <property type="molecule type" value="Genomic_DNA"/>
</dbReference>
<geneLocation type="plasmid" evidence="10">
    <name>pMC64A</name>
</geneLocation>
<dbReference type="AlphaFoldDB" id="A0A7T8NQV6"/>
<dbReference type="Gene3D" id="3.90.350.10">
    <property type="entry name" value="Transposase Inhibitor Protein From Tn5, Chain A, domain 1"/>
    <property type="match status" value="1"/>
</dbReference>
<dbReference type="SUPFAM" id="SSF53098">
    <property type="entry name" value="Ribonuclease H-like"/>
    <property type="match status" value="1"/>
</dbReference>
<dbReference type="GO" id="GO:0006313">
    <property type="term" value="P:DNA transposition"/>
    <property type="evidence" value="ECO:0007669"/>
    <property type="project" value="InterPro"/>
</dbReference>
<evidence type="ECO:0000313" key="10">
    <source>
        <dbReference type="EMBL" id="QHQ53758.1"/>
    </source>
</evidence>